<evidence type="ECO:0000256" key="5">
    <source>
        <dbReference type="ARBA" id="ARBA00022741"/>
    </source>
</evidence>
<protein>
    <submittedName>
        <fullName evidence="10">Glutamine transport ATP-binding protein GlnQ</fullName>
    </submittedName>
</protein>
<evidence type="ECO:0000259" key="9">
    <source>
        <dbReference type="PROSITE" id="PS50893"/>
    </source>
</evidence>
<keyword evidence="7" id="KW-0029">Amino-acid transport</keyword>
<dbReference type="OrthoDB" id="9802264at2"/>
<dbReference type="STRING" id="1792290.MSP8886_03111"/>
<keyword evidence="6 10" id="KW-0067">ATP-binding</keyword>
<keyword evidence="4" id="KW-1003">Cell membrane</keyword>
<evidence type="ECO:0000313" key="10">
    <source>
        <dbReference type="EMBL" id="SBS34594.1"/>
    </source>
</evidence>
<evidence type="ECO:0000256" key="1">
    <source>
        <dbReference type="ARBA" id="ARBA00004417"/>
    </source>
</evidence>
<name>A0A1A8TPE3_9GAMM</name>
<reference evidence="10 11" key="1">
    <citation type="submission" date="2016-06" db="EMBL/GenBank/DDBJ databases">
        <authorList>
            <person name="Kjaerup R.B."/>
            <person name="Dalgaard T.S."/>
            <person name="Juul-Madsen H.R."/>
        </authorList>
    </citation>
    <scope>NUCLEOTIDE SEQUENCE [LARGE SCALE GENOMIC DNA]</scope>
    <source>
        <strain evidence="10 11">CECT 8886</strain>
    </source>
</reference>
<evidence type="ECO:0000256" key="2">
    <source>
        <dbReference type="ARBA" id="ARBA00005417"/>
    </source>
</evidence>
<dbReference type="PIRSF" id="PIRSF039085">
    <property type="entry name" value="ABC_ATPase_HisP"/>
    <property type="match status" value="1"/>
</dbReference>
<sequence>MSTPIIEFKNVKKRFGDTTIFSDFNFTVEENEIVSIIGPSGSGKSTLLRILMTLEGIDGGYINVAGESLWHMHWQGQYVPANSKHLHKMRNHLGMVFQHFNLFPHMSVKRNITEAPMRVKGVSREDAEKSAEKLLNLVGLADKANSYPNDLSGGQKQRVGIARALAMKPSILLLDEITSALDPELVDEVLDVIRNLVKEDSFTMLLVTHEMYFAREISDRVCFFDKGAIVEEGKPEEIFISPKHDRTKAFLNAYLGQ</sequence>
<dbReference type="SUPFAM" id="SSF52540">
    <property type="entry name" value="P-loop containing nucleoside triphosphate hydrolases"/>
    <property type="match status" value="1"/>
</dbReference>
<dbReference type="GO" id="GO:0005524">
    <property type="term" value="F:ATP binding"/>
    <property type="evidence" value="ECO:0007669"/>
    <property type="project" value="UniProtKB-KW"/>
</dbReference>
<dbReference type="InterPro" id="IPR030679">
    <property type="entry name" value="ABC_ATPase_HisP-typ"/>
</dbReference>
<keyword evidence="3" id="KW-0813">Transport</keyword>
<dbReference type="InterPro" id="IPR003593">
    <property type="entry name" value="AAA+_ATPase"/>
</dbReference>
<dbReference type="Gene3D" id="3.40.50.300">
    <property type="entry name" value="P-loop containing nucleotide triphosphate hydrolases"/>
    <property type="match status" value="1"/>
</dbReference>
<dbReference type="Proteomes" id="UP000092544">
    <property type="component" value="Unassembled WGS sequence"/>
</dbReference>
<dbReference type="PROSITE" id="PS50893">
    <property type="entry name" value="ABC_TRANSPORTER_2"/>
    <property type="match status" value="1"/>
</dbReference>
<dbReference type="InterPro" id="IPR050086">
    <property type="entry name" value="MetN_ABC_transporter-like"/>
</dbReference>
<dbReference type="NCBIfam" id="TIGR03005">
    <property type="entry name" value="ectoine_ehuA"/>
    <property type="match status" value="1"/>
</dbReference>
<keyword evidence="8" id="KW-0472">Membrane</keyword>
<organism evidence="10 11">
    <name type="scientific">Marinomonas spartinae</name>
    <dbReference type="NCBI Taxonomy" id="1792290"/>
    <lineage>
        <taxon>Bacteria</taxon>
        <taxon>Pseudomonadati</taxon>
        <taxon>Pseudomonadota</taxon>
        <taxon>Gammaproteobacteria</taxon>
        <taxon>Oceanospirillales</taxon>
        <taxon>Oceanospirillaceae</taxon>
        <taxon>Marinomonas</taxon>
    </lineage>
</organism>
<dbReference type="PROSITE" id="PS00211">
    <property type="entry name" value="ABC_TRANSPORTER_1"/>
    <property type="match status" value="1"/>
</dbReference>
<dbReference type="SMART" id="SM00382">
    <property type="entry name" value="AAA"/>
    <property type="match status" value="1"/>
</dbReference>
<dbReference type="EMBL" id="FLOB01000008">
    <property type="protein sequence ID" value="SBS34594.1"/>
    <property type="molecule type" value="Genomic_DNA"/>
</dbReference>
<keyword evidence="11" id="KW-1185">Reference proteome</keyword>
<accession>A0A1A8TPE3</accession>
<proteinExistence type="inferred from homology"/>
<feature type="domain" description="ABC transporter" evidence="9">
    <location>
        <begin position="6"/>
        <end position="251"/>
    </location>
</feature>
<evidence type="ECO:0000256" key="4">
    <source>
        <dbReference type="ARBA" id="ARBA00022475"/>
    </source>
</evidence>
<dbReference type="GO" id="GO:0015424">
    <property type="term" value="F:ABC-type amino acid transporter activity"/>
    <property type="evidence" value="ECO:0007669"/>
    <property type="project" value="InterPro"/>
</dbReference>
<dbReference type="InterPro" id="IPR017871">
    <property type="entry name" value="ABC_transporter-like_CS"/>
</dbReference>
<dbReference type="InterPro" id="IPR014343">
    <property type="entry name" value="Ectoine_EhuA"/>
</dbReference>
<dbReference type="InterPro" id="IPR027417">
    <property type="entry name" value="P-loop_NTPase"/>
</dbReference>
<dbReference type="RefSeq" id="WP_067018037.1">
    <property type="nucleotide sequence ID" value="NZ_FLOB01000008.1"/>
</dbReference>
<dbReference type="GO" id="GO:0016887">
    <property type="term" value="F:ATP hydrolysis activity"/>
    <property type="evidence" value="ECO:0007669"/>
    <property type="project" value="InterPro"/>
</dbReference>
<dbReference type="InterPro" id="IPR003439">
    <property type="entry name" value="ABC_transporter-like_ATP-bd"/>
</dbReference>
<dbReference type="AlphaFoldDB" id="A0A1A8TPE3"/>
<evidence type="ECO:0000256" key="8">
    <source>
        <dbReference type="ARBA" id="ARBA00023136"/>
    </source>
</evidence>
<evidence type="ECO:0000256" key="6">
    <source>
        <dbReference type="ARBA" id="ARBA00022840"/>
    </source>
</evidence>
<gene>
    <name evidence="10" type="primary">glnQ_5</name>
    <name evidence="10" type="ORF">MSP8886_03111</name>
</gene>
<dbReference type="Pfam" id="PF00005">
    <property type="entry name" value="ABC_tran"/>
    <property type="match status" value="1"/>
</dbReference>
<comment type="similarity">
    <text evidence="2">Belongs to the ABC transporter superfamily.</text>
</comment>
<evidence type="ECO:0000256" key="7">
    <source>
        <dbReference type="ARBA" id="ARBA00022970"/>
    </source>
</evidence>
<comment type="subcellular location">
    <subcellularLocation>
        <location evidence="1">Cell inner membrane</location>
        <topology evidence="1">Peripheral membrane protein</topology>
    </subcellularLocation>
</comment>
<dbReference type="PANTHER" id="PTHR43166:SF9">
    <property type="entry name" value="GLUTAMATE_ASPARTATE IMPORT ATP-BINDING PROTEIN GLTL"/>
    <property type="match status" value="1"/>
</dbReference>
<dbReference type="GO" id="GO:0005886">
    <property type="term" value="C:plasma membrane"/>
    <property type="evidence" value="ECO:0007669"/>
    <property type="project" value="UniProtKB-SubCell"/>
</dbReference>
<dbReference type="PANTHER" id="PTHR43166">
    <property type="entry name" value="AMINO ACID IMPORT ATP-BINDING PROTEIN"/>
    <property type="match status" value="1"/>
</dbReference>
<dbReference type="CDD" id="cd03262">
    <property type="entry name" value="ABC_HisP_GlnQ"/>
    <property type="match status" value="1"/>
</dbReference>
<keyword evidence="5" id="KW-0547">Nucleotide-binding</keyword>
<evidence type="ECO:0000256" key="3">
    <source>
        <dbReference type="ARBA" id="ARBA00022448"/>
    </source>
</evidence>
<evidence type="ECO:0000313" key="11">
    <source>
        <dbReference type="Proteomes" id="UP000092544"/>
    </source>
</evidence>